<accession>A0A8K0K5T3</accession>
<dbReference type="AlphaFoldDB" id="A0A8K0K5T3"/>
<keyword evidence="3" id="KW-1185">Reference proteome</keyword>
<feature type="domain" description="PiggyBac transposable element-derived protein" evidence="1">
    <location>
        <begin position="68"/>
        <end position="193"/>
    </location>
</feature>
<proteinExistence type="predicted"/>
<dbReference type="OrthoDB" id="6740508at2759"/>
<reference evidence="2" key="2">
    <citation type="submission" date="2017-10" db="EMBL/GenBank/DDBJ databases">
        <title>Ladona fulva Genome sequencing and assembly.</title>
        <authorList>
            <person name="Murali S."/>
            <person name="Richards S."/>
            <person name="Bandaranaike D."/>
            <person name="Bellair M."/>
            <person name="Blankenburg K."/>
            <person name="Chao H."/>
            <person name="Dinh H."/>
            <person name="Doddapaneni H."/>
            <person name="Dugan-Rocha S."/>
            <person name="Elkadiri S."/>
            <person name="Gnanaolivu R."/>
            <person name="Hernandez B."/>
            <person name="Skinner E."/>
            <person name="Javaid M."/>
            <person name="Lee S."/>
            <person name="Li M."/>
            <person name="Ming W."/>
            <person name="Munidasa M."/>
            <person name="Muniz J."/>
            <person name="Nguyen L."/>
            <person name="Hughes D."/>
            <person name="Osuji N."/>
            <person name="Pu L.-L."/>
            <person name="Puazo M."/>
            <person name="Qu C."/>
            <person name="Quiroz J."/>
            <person name="Raj R."/>
            <person name="Weissenberger G."/>
            <person name="Xin Y."/>
            <person name="Zou X."/>
            <person name="Han Y."/>
            <person name="Worley K."/>
            <person name="Muzny D."/>
            <person name="Gibbs R."/>
        </authorList>
    </citation>
    <scope>NUCLEOTIDE SEQUENCE</scope>
    <source>
        <strain evidence="2">Sampled in the wild</strain>
    </source>
</reference>
<evidence type="ECO:0000313" key="3">
    <source>
        <dbReference type="Proteomes" id="UP000792457"/>
    </source>
</evidence>
<dbReference type="InterPro" id="IPR029526">
    <property type="entry name" value="PGBD"/>
</dbReference>
<dbReference type="Proteomes" id="UP000792457">
    <property type="component" value="Unassembled WGS sequence"/>
</dbReference>
<dbReference type="PANTHER" id="PTHR46599:SF3">
    <property type="entry name" value="PIGGYBAC TRANSPOSABLE ELEMENT-DERIVED PROTEIN 4"/>
    <property type="match status" value="1"/>
</dbReference>
<dbReference type="EMBL" id="KZ308394">
    <property type="protein sequence ID" value="KAG8228910.1"/>
    <property type="molecule type" value="Genomic_DNA"/>
</dbReference>
<gene>
    <name evidence="2" type="ORF">J437_LFUL011158</name>
</gene>
<reference evidence="2" key="1">
    <citation type="submission" date="2013-04" db="EMBL/GenBank/DDBJ databases">
        <authorList>
            <person name="Qu J."/>
            <person name="Murali S.C."/>
            <person name="Bandaranaike D."/>
            <person name="Bellair M."/>
            <person name="Blankenburg K."/>
            <person name="Chao H."/>
            <person name="Dinh H."/>
            <person name="Doddapaneni H."/>
            <person name="Downs B."/>
            <person name="Dugan-Rocha S."/>
            <person name="Elkadiri S."/>
            <person name="Gnanaolivu R.D."/>
            <person name="Hernandez B."/>
            <person name="Javaid M."/>
            <person name="Jayaseelan J.C."/>
            <person name="Lee S."/>
            <person name="Li M."/>
            <person name="Ming W."/>
            <person name="Munidasa M."/>
            <person name="Muniz J."/>
            <person name="Nguyen L."/>
            <person name="Ongeri F."/>
            <person name="Osuji N."/>
            <person name="Pu L.-L."/>
            <person name="Puazo M."/>
            <person name="Qu C."/>
            <person name="Quiroz J."/>
            <person name="Raj R."/>
            <person name="Weissenberger G."/>
            <person name="Xin Y."/>
            <person name="Zou X."/>
            <person name="Han Y."/>
            <person name="Richards S."/>
            <person name="Worley K."/>
            <person name="Muzny D."/>
            <person name="Gibbs R."/>
        </authorList>
    </citation>
    <scope>NUCLEOTIDE SEQUENCE</scope>
    <source>
        <strain evidence="2">Sampled in the wild</strain>
    </source>
</reference>
<protein>
    <recommendedName>
        <fullName evidence="1">PiggyBac transposable element-derived protein domain-containing protein</fullName>
    </recommendedName>
</protein>
<name>A0A8K0K5T3_LADFU</name>
<feature type="non-terminal residue" evidence="2">
    <location>
        <position position="1"/>
    </location>
</feature>
<dbReference type="PANTHER" id="PTHR46599">
    <property type="entry name" value="PIGGYBAC TRANSPOSABLE ELEMENT-DERIVED PROTEIN 4"/>
    <property type="match status" value="1"/>
</dbReference>
<evidence type="ECO:0000259" key="1">
    <source>
        <dbReference type="Pfam" id="PF13843"/>
    </source>
</evidence>
<sequence>MDFFNNRMAEIYSPVKNLCIDESMVLWKGRLKFRIYVKGKKHKFGIKLYVLTESDGTVLKFFIYAGAKKCCFCTGTLMSNRKGNPSDVSRKKLKKGECFCQGETSSPINILKWKDKREVLLISTEYGSKLIEVASRRGSLVKKPEAVHHYNKNMGGVDKMDQMLSYFPNEHKNLIWYRKLGVHIFQMMMLNSHQLHNRYSGIQNDQYSFYNKIVDYLSGLAKTAKRRSQQESVISINSHFPRYTDFAEGGAKKRHRMQKRCRQCSKSEKRSMAAAVELIAPLYPILSIENRVHPHCHPLQLPNKGAPGEGGVASIGGVRLLRGIPTKKLLVASFPRRTLGYQGSTPLPDLSSLRVDIPPSSNFA</sequence>
<comment type="caution">
    <text evidence="2">The sequence shown here is derived from an EMBL/GenBank/DDBJ whole genome shotgun (WGS) entry which is preliminary data.</text>
</comment>
<organism evidence="2 3">
    <name type="scientific">Ladona fulva</name>
    <name type="common">Scarce chaser dragonfly</name>
    <name type="synonym">Libellula fulva</name>
    <dbReference type="NCBI Taxonomy" id="123851"/>
    <lineage>
        <taxon>Eukaryota</taxon>
        <taxon>Metazoa</taxon>
        <taxon>Ecdysozoa</taxon>
        <taxon>Arthropoda</taxon>
        <taxon>Hexapoda</taxon>
        <taxon>Insecta</taxon>
        <taxon>Pterygota</taxon>
        <taxon>Palaeoptera</taxon>
        <taxon>Odonata</taxon>
        <taxon>Epiprocta</taxon>
        <taxon>Anisoptera</taxon>
        <taxon>Libelluloidea</taxon>
        <taxon>Libellulidae</taxon>
        <taxon>Ladona</taxon>
    </lineage>
</organism>
<evidence type="ECO:0000313" key="2">
    <source>
        <dbReference type="EMBL" id="KAG8228910.1"/>
    </source>
</evidence>
<dbReference type="Pfam" id="PF13843">
    <property type="entry name" value="DDE_Tnp_1_7"/>
    <property type="match status" value="1"/>
</dbReference>